<evidence type="ECO:0000259" key="1">
    <source>
        <dbReference type="PROSITE" id="PS51677"/>
    </source>
</evidence>
<sequence>MRRKIILVPLILIILRFEIINFKAFGYEETGNTGIEKKNSVVFLTFDDGPSYTNTLKILDILKNYNVNATFFVVGNNAGIYPEIIKQMKECRMAICPHCYNHNYRVVYESEEAYSSDLNKCIEVVGRIIGNINSNFIRLPGGSLNSICNTNILSKIKINLLQNNISYVDWNVNAGDAASAQVNKDAILSNIYNGGDYYRIAVVLLHDAESKTTTVEALPLIIEYYKSRGYIFKSFDEMTKDEYEYLINAKVINKK</sequence>
<gene>
    <name evidence="2" type="ORF">CPJCM30710_31510</name>
</gene>
<organism evidence="2 3">
    <name type="scientific">Clostridium polyendosporum</name>
    <dbReference type="NCBI Taxonomy" id="69208"/>
    <lineage>
        <taxon>Bacteria</taxon>
        <taxon>Bacillati</taxon>
        <taxon>Bacillota</taxon>
        <taxon>Clostridia</taxon>
        <taxon>Eubacteriales</taxon>
        <taxon>Clostridiaceae</taxon>
        <taxon>Clostridium</taxon>
    </lineage>
</organism>
<dbReference type="Proteomes" id="UP000679179">
    <property type="component" value="Unassembled WGS sequence"/>
</dbReference>
<dbReference type="EMBL" id="BOPZ01000039">
    <property type="protein sequence ID" value="GIM30485.1"/>
    <property type="molecule type" value="Genomic_DNA"/>
</dbReference>
<dbReference type="Gene3D" id="3.20.20.370">
    <property type="entry name" value="Glycoside hydrolase/deacetylase"/>
    <property type="match status" value="1"/>
</dbReference>
<feature type="domain" description="NodB homology" evidence="1">
    <location>
        <begin position="40"/>
        <end position="233"/>
    </location>
</feature>
<dbReference type="AlphaFoldDB" id="A0A919S1E9"/>
<protein>
    <submittedName>
        <fullName evidence="2">Polysaccharide deacetylase</fullName>
    </submittedName>
</protein>
<dbReference type="GO" id="GO:0005975">
    <property type="term" value="P:carbohydrate metabolic process"/>
    <property type="evidence" value="ECO:0007669"/>
    <property type="project" value="InterPro"/>
</dbReference>
<comment type="caution">
    <text evidence="2">The sequence shown here is derived from an EMBL/GenBank/DDBJ whole genome shotgun (WGS) entry which is preliminary data.</text>
</comment>
<evidence type="ECO:0000313" key="2">
    <source>
        <dbReference type="EMBL" id="GIM30485.1"/>
    </source>
</evidence>
<dbReference type="PROSITE" id="PS51677">
    <property type="entry name" value="NODB"/>
    <property type="match status" value="1"/>
</dbReference>
<accession>A0A919S1E9</accession>
<dbReference type="InterPro" id="IPR002509">
    <property type="entry name" value="NODB_dom"/>
</dbReference>
<reference evidence="2" key="1">
    <citation type="submission" date="2021-03" db="EMBL/GenBank/DDBJ databases">
        <title>Taxonomic study of Clostridium polyendosporum from meadow-gley soil under rice.</title>
        <authorList>
            <person name="Kobayashi H."/>
            <person name="Tanizawa Y."/>
            <person name="Yagura M."/>
        </authorList>
    </citation>
    <scope>NUCLEOTIDE SEQUENCE</scope>
    <source>
        <strain evidence="2">JCM 30710</strain>
    </source>
</reference>
<proteinExistence type="predicted"/>
<dbReference type="Pfam" id="PF01522">
    <property type="entry name" value="Polysacc_deac_1"/>
    <property type="match status" value="1"/>
</dbReference>
<dbReference type="GO" id="GO:0016810">
    <property type="term" value="F:hydrolase activity, acting on carbon-nitrogen (but not peptide) bonds"/>
    <property type="evidence" value="ECO:0007669"/>
    <property type="project" value="InterPro"/>
</dbReference>
<dbReference type="InterPro" id="IPR011330">
    <property type="entry name" value="Glyco_hydro/deAcase_b/a-brl"/>
</dbReference>
<dbReference type="SUPFAM" id="SSF88713">
    <property type="entry name" value="Glycoside hydrolase/deacetylase"/>
    <property type="match status" value="1"/>
</dbReference>
<keyword evidence="3" id="KW-1185">Reference proteome</keyword>
<evidence type="ECO:0000313" key="3">
    <source>
        <dbReference type="Proteomes" id="UP000679179"/>
    </source>
</evidence>
<dbReference type="CDD" id="cd10944">
    <property type="entry name" value="CE4_SmPgdA_like"/>
    <property type="match status" value="1"/>
</dbReference>
<dbReference type="PANTHER" id="PTHR10587">
    <property type="entry name" value="GLYCOSYL TRANSFERASE-RELATED"/>
    <property type="match status" value="1"/>
</dbReference>
<dbReference type="RefSeq" id="WP_212905154.1">
    <property type="nucleotide sequence ID" value="NZ_BOPZ01000039.1"/>
</dbReference>
<name>A0A919S1E9_9CLOT</name>
<dbReference type="InterPro" id="IPR050248">
    <property type="entry name" value="Polysacc_deacetylase_ArnD"/>
</dbReference>